<evidence type="ECO:0000256" key="1">
    <source>
        <dbReference type="ARBA" id="ARBA00004141"/>
    </source>
</evidence>
<evidence type="ECO:0000256" key="3">
    <source>
        <dbReference type="ARBA" id="ARBA00022989"/>
    </source>
</evidence>
<organism evidence="8 9">
    <name type="scientific">Rhodofomes roseus</name>
    <dbReference type="NCBI Taxonomy" id="34475"/>
    <lineage>
        <taxon>Eukaryota</taxon>
        <taxon>Fungi</taxon>
        <taxon>Dikarya</taxon>
        <taxon>Basidiomycota</taxon>
        <taxon>Agaricomycotina</taxon>
        <taxon>Agaricomycetes</taxon>
        <taxon>Polyporales</taxon>
        <taxon>Rhodofomes</taxon>
    </lineage>
</organism>
<evidence type="ECO:0000256" key="5">
    <source>
        <dbReference type="SAM" id="Phobius"/>
    </source>
</evidence>
<reference evidence="8 9" key="1">
    <citation type="submission" date="2019-01" db="EMBL/GenBank/DDBJ databases">
        <title>Genome sequencing of the rare red list fungi Fomitopsis rosea.</title>
        <authorList>
            <person name="Buettner E."/>
            <person name="Kellner H."/>
        </authorList>
    </citation>
    <scope>NUCLEOTIDE SEQUENCE [LARGE SCALE GENOMIC DNA]</scope>
    <source>
        <strain evidence="8 9">DSM 105464</strain>
    </source>
</reference>
<feature type="transmembrane region" description="Helical" evidence="5">
    <location>
        <begin position="12"/>
        <end position="31"/>
    </location>
</feature>
<protein>
    <recommendedName>
        <fullName evidence="6">MARVEL domain-containing protein</fullName>
    </recommendedName>
</protein>
<name>A0A4Y9Z5T5_9APHY</name>
<evidence type="ECO:0000256" key="2">
    <source>
        <dbReference type="ARBA" id="ARBA00022692"/>
    </source>
</evidence>
<sequence>MFWLEIFRIVTLAWVLLCGIIVLALGGHVISVSEEYFNSYADYTALGVATGVLTLVTVPVMIALDFFLSTFTSWIAVELSWLSLLWILFLATAADAASDLNRVNNRCNFYYTQQNTMCHETQGMAAFAFLAWIPLMAYTITLLVIAILNSSQSANIWTSSIKDTFVGPKTGNQIPMTTNATAGPVVQPQPATQTV</sequence>
<feature type="transmembrane region" description="Helical" evidence="5">
    <location>
        <begin position="43"/>
        <end position="68"/>
    </location>
</feature>
<dbReference type="OrthoDB" id="3364107at2759"/>
<evidence type="ECO:0000259" key="6">
    <source>
        <dbReference type="Pfam" id="PF01284"/>
    </source>
</evidence>
<evidence type="ECO:0000313" key="7">
    <source>
        <dbReference type="EMBL" id="KAH9843966.1"/>
    </source>
</evidence>
<dbReference type="EMBL" id="JADCUA010000001">
    <property type="protein sequence ID" value="KAH9843966.1"/>
    <property type="molecule type" value="Genomic_DNA"/>
</dbReference>
<feature type="transmembrane region" description="Helical" evidence="5">
    <location>
        <begin position="75"/>
        <end position="94"/>
    </location>
</feature>
<keyword evidence="4 5" id="KW-0472">Membrane</keyword>
<dbReference type="Proteomes" id="UP000814176">
    <property type="component" value="Unassembled WGS sequence"/>
</dbReference>
<gene>
    <name evidence="7" type="ORF">C8Q71DRAFT_730718</name>
    <name evidence="8" type="ORF">EVJ58_g387</name>
</gene>
<dbReference type="Proteomes" id="UP000298390">
    <property type="component" value="Unassembled WGS sequence"/>
</dbReference>
<dbReference type="GeneID" id="72002856"/>
<feature type="domain" description="MARVEL" evidence="6">
    <location>
        <begin position="12"/>
        <end position="137"/>
    </location>
</feature>
<dbReference type="STRING" id="34475.A0A4Y9Z5T5"/>
<comment type="subcellular location">
    <subcellularLocation>
        <location evidence="1">Membrane</location>
        <topology evidence="1">Multi-pass membrane protein</topology>
    </subcellularLocation>
</comment>
<dbReference type="GO" id="GO:0016020">
    <property type="term" value="C:membrane"/>
    <property type="evidence" value="ECO:0007669"/>
    <property type="project" value="UniProtKB-SubCell"/>
</dbReference>
<evidence type="ECO:0000256" key="4">
    <source>
        <dbReference type="ARBA" id="ARBA00023136"/>
    </source>
</evidence>
<dbReference type="AlphaFoldDB" id="A0A4Y9Z5T5"/>
<evidence type="ECO:0000313" key="8">
    <source>
        <dbReference type="EMBL" id="TFY69480.1"/>
    </source>
</evidence>
<dbReference type="InterPro" id="IPR008253">
    <property type="entry name" value="Marvel"/>
</dbReference>
<keyword evidence="2 5" id="KW-0812">Transmembrane</keyword>
<dbReference type="Pfam" id="PF01284">
    <property type="entry name" value="MARVEL"/>
    <property type="match status" value="1"/>
</dbReference>
<reference evidence="7 10" key="2">
    <citation type="journal article" date="2021" name="Environ. Microbiol.">
        <title>Gene family expansions and transcriptome signatures uncover fungal adaptations to wood decay.</title>
        <authorList>
            <person name="Hage H."/>
            <person name="Miyauchi S."/>
            <person name="Viragh M."/>
            <person name="Drula E."/>
            <person name="Min B."/>
            <person name="Chaduli D."/>
            <person name="Navarro D."/>
            <person name="Favel A."/>
            <person name="Norest M."/>
            <person name="Lesage-Meessen L."/>
            <person name="Balint B."/>
            <person name="Merenyi Z."/>
            <person name="de Eugenio L."/>
            <person name="Morin E."/>
            <person name="Martinez A.T."/>
            <person name="Baldrian P."/>
            <person name="Stursova M."/>
            <person name="Martinez M.J."/>
            <person name="Novotny C."/>
            <person name="Magnuson J.K."/>
            <person name="Spatafora J.W."/>
            <person name="Maurice S."/>
            <person name="Pangilinan J."/>
            <person name="Andreopoulos W."/>
            <person name="LaButti K."/>
            <person name="Hundley H."/>
            <person name="Na H."/>
            <person name="Kuo A."/>
            <person name="Barry K."/>
            <person name="Lipzen A."/>
            <person name="Henrissat B."/>
            <person name="Riley R."/>
            <person name="Ahrendt S."/>
            <person name="Nagy L.G."/>
            <person name="Grigoriev I.V."/>
            <person name="Martin F."/>
            <person name="Rosso M.N."/>
        </authorList>
    </citation>
    <scope>NUCLEOTIDE SEQUENCE [LARGE SCALE GENOMIC DNA]</scope>
    <source>
        <strain evidence="7 10">CIRM-BRFM 1785</strain>
    </source>
</reference>
<evidence type="ECO:0000313" key="10">
    <source>
        <dbReference type="Proteomes" id="UP000814176"/>
    </source>
</evidence>
<comment type="caution">
    <text evidence="8">The sequence shown here is derived from an EMBL/GenBank/DDBJ whole genome shotgun (WGS) entry which is preliminary data.</text>
</comment>
<keyword evidence="3 5" id="KW-1133">Transmembrane helix</keyword>
<dbReference type="EMBL" id="SEKV01000009">
    <property type="protein sequence ID" value="TFY69480.1"/>
    <property type="molecule type" value="Genomic_DNA"/>
</dbReference>
<feature type="transmembrane region" description="Helical" evidence="5">
    <location>
        <begin position="124"/>
        <end position="148"/>
    </location>
</feature>
<proteinExistence type="predicted"/>
<keyword evidence="10" id="KW-1185">Reference proteome</keyword>
<evidence type="ECO:0000313" key="9">
    <source>
        <dbReference type="Proteomes" id="UP000298390"/>
    </source>
</evidence>
<dbReference type="RefSeq" id="XP_047784776.1">
    <property type="nucleotide sequence ID" value="XM_047922124.1"/>
</dbReference>
<accession>A0A4Y9Z5T5</accession>